<dbReference type="SUPFAM" id="SSF52540">
    <property type="entry name" value="P-loop containing nucleoside triphosphate hydrolases"/>
    <property type="match status" value="1"/>
</dbReference>
<dbReference type="Gene3D" id="3.40.50.300">
    <property type="entry name" value="P-loop containing nucleotide triphosphate hydrolases"/>
    <property type="match status" value="1"/>
</dbReference>
<dbReference type="PANTHER" id="PTHR32182:SF22">
    <property type="entry name" value="ATP-DEPENDENT ENDONUCLEASE, OLD FAMILY-RELATED"/>
    <property type="match status" value="1"/>
</dbReference>
<sequence length="800" mass="92706">MISKIKSLNNLAVFNGFDWDSEVVDNENQVLELKKTNIIYGRNYSGKTTLSRALRAMEHGEISDKYENPECCISFSEGNEVTHNDFSAHTQVIRVFNEDFIKQNLNFIANPEENVQPFAILGGDNNVIEKEISGLKDKLGSNEKDLETGLYKDLKTLNGIYSTAKRSHDIAKNSLNSQLNEKAIGRQTGIKYNPEKFGDQNYTNSKLRNEIQLVKKDEFKPLSDERKILAEKSLEEKKKEDISQISELDLSFQTFSRKAKELVIKPIVQSNKIDSLLKDAILNKWVKKGRELHKNKLETCAFCDNKIDSTRWDQLEKHFDEESDKLENDIVELISKIKDEKKLLNTLEISKGDEYYAKYVPKFDNLKENLDSTIIDFEKSLDSLIDLLEARKNDILNVHSFVKVSDHTSNMKTALEKIEELSIKSNAYSEKLNTDQGKAKKALRLREIYDFIATIKYDEQIDNITDLDSVEKEEKKTRDLKQGEVDETLSSISMKQKELKDESKGAEKVNEFLNSHFGHKFLTLKAVEFEDVDTGQKRYRFEIHREGKKAHHLSEGEISLIAFCYFMAKLQEVDTKGKKPIIWIDDPISSLDSNHIFFIYTLINTQIYGKGDFEQLFISTHNLNFLKYLKRLPGAATTKETKTKYRYLLIQRNDKNSVIKLMPHFLRDYVTEFNYLFEQIYKCSKMESVNDTNYTAFYNFGNSARKFLELYLYYKYPDASSQIEKMKKFFGTDDIPVVLTDRINNEYSHLSGAFERGETIIEVPEMNTSAKLIIERIKQDYDQYEALLNSIGENITEASF</sequence>
<organism evidence="3">
    <name type="scientific">Pricia antarctica</name>
    <dbReference type="NCBI Taxonomy" id="641691"/>
    <lineage>
        <taxon>Bacteria</taxon>
        <taxon>Pseudomonadati</taxon>
        <taxon>Bacteroidota</taxon>
        <taxon>Flavobacteriia</taxon>
        <taxon>Flavobacteriales</taxon>
        <taxon>Flavobacteriaceae</taxon>
        <taxon>Pricia</taxon>
    </lineage>
</organism>
<dbReference type="GO" id="GO:0006302">
    <property type="term" value="P:double-strand break repair"/>
    <property type="evidence" value="ECO:0007669"/>
    <property type="project" value="TreeGrafter"/>
</dbReference>
<dbReference type="Proteomes" id="UP000886191">
    <property type="component" value="Unassembled WGS sequence"/>
</dbReference>
<protein>
    <recommendedName>
        <fullName evidence="2">Protein CR006 P-loop domain-containing protein</fullName>
    </recommendedName>
</protein>
<evidence type="ECO:0000256" key="1">
    <source>
        <dbReference type="SAM" id="Coils"/>
    </source>
</evidence>
<evidence type="ECO:0000313" key="3">
    <source>
        <dbReference type="EMBL" id="HEA23405.1"/>
    </source>
</evidence>
<dbReference type="PANTHER" id="PTHR32182">
    <property type="entry name" value="DNA REPLICATION AND REPAIR PROTEIN RECF"/>
    <property type="match status" value="1"/>
</dbReference>
<dbReference type="InterPro" id="IPR027417">
    <property type="entry name" value="P-loop_NTPase"/>
</dbReference>
<keyword evidence="1" id="KW-0175">Coiled coil</keyword>
<dbReference type="GO" id="GO:0000731">
    <property type="term" value="P:DNA synthesis involved in DNA repair"/>
    <property type="evidence" value="ECO:0007669"/>
    <property type="project" value="TreeGrafter"/>
</dbReference>
<reference evidence="3" key="1">
    <citation type="journal article" date="2020" name="mSystems">
        <title>Genome- and Community-Level Interaction Insights into Carbon Utilization and Element Cycling Functions of Hydrothermarchaeota in Hydrothermal Sediment.</title>
        <authorList>
            <person name="Zhou Z."/>
            <person name="Liu Y."/>
            <person name="Xu W."/>
            <person name="Pan J."/>
            <person name="Luo Z.H."/>
            <person name="Li M."/>
        </authorList>
    </citation>
    <scope>NUCLEOTIDE SEQUENCE [LARGE SCALE GENOMIC DNA]</scope>
    <source>
        <strain evidence="3">HyVt-345</strain>
    </source>
</reference>
<dbReference type="EMBL" id="DRGL01000079">
    <property type="protein sequence ID" value="HEA23405.1"/>
    <property type="molecule type" value="Genomic_DNA"/>
</dbReference>
<evidence type="ECO:0000259" key="2">
    <source>
        <dbReference type="Pfam" id="PF13166"/>
    </source>
</evidence>
<name>A0A831QRK0_9FLAO</name>
<feature type="domain" description="Protein CR006 P-loop" evidence="2">
    <location>
        <begin position="26"/>
        <end position="751"/>
    </location>
</feature>
<feature type="coiled-coil region" evidence="1">
    <location>
        <begin position="404"/>
        <end position="431"/>
    </location>
</feature>
<gene>
    <name evidence="3" type="ORF">ENH87_21180</name>
</gene>
<dbReference type="Pfam" id="PF13166">
    <property type="entry name" value="AAA_13"/>
    <property type="match status" value="1"/>
</dbReference>
<accession>A0A831QRK0</accession>
<proteinExistence type="predicted"/>
<comment type="caution">
    <text evidence="3">The sequence shown here is derived from an EMBL/GenBank/DDBJ whole genome shotgun (WGS) entry which is preliminary data.</text>
</comment>
<dbReference type="InterPro" id="IPR026866">
    <property type="entry name" value="CR006_AAA"/>
</dbReference>
<dbReference type="AlphaFoldDB" id="A0A831QRK0"/>